<accession>A0A915YGP0</accession>
<dbReference type="AlphaFoldDB" id="A0A915YGP0"/>
<sequence>MQIKNYYCYLCLLLLLGNTQILACNTSEHHSVLNHYNHAKKIFEGKAIRVGKLHQKKLSFEDKETGLRSIFVKFEVIKNYKNTLVKEELIIGVQPGLYADFKAGERYLIYANEKVGYDFLICEKGFNTADQEAIDVHRFLFQIPVHHTGYLVEYSIFGRKWAEGMLKDGLPVGEWKYYSKSGELQIKGHYKAGEEIGEWEYFYHTNDKSYCILDQIITGAYHQKTGTYQLLAMDSSLTGLFKNQIKYIVGADTLVEYFYYNNQLKQKNIGYENGLRHGIEKRFNEQGICISVYQFQQGKLEGSFWELKELRGEKERYLKVEGSYRADKKYDERHLYYENDILARTKEVLKNGKLL</sequence>
<name>A0A915YGP0_9BACT</name>
<gene>
    <name evidence="2" type="ORF">AsAng_0035550</name>
</gene>
<feature type="signal peptide" evidence="1">
    <location>
        <begin position="1"/>
        <end position="23"/>
    </location>
</feature>
<dbReference type="SUPFAM" id="SSF82185">
    <property type="entry name" value="Histone H3 K4-specific methyltransferase SET7/9 N-terminal domain"/>
    <property type="match status" value="2"/>
</dbReference>
<keyword evidence="1" id="KW-0732">Signal</keyword>
<feature type="chain" id="PRO_5037748499" description="Antitoxin component YwqK of the YwqJK toxin-antitoxin module" evidence="1">
    <location>
        <begin position="24"/>
        <end position="355"/>
    </location>
</feature>
<dbReference type="Proteomes" id="UP001060919">
    <property type="component" value="Chromosome"/>
</dbReference>
<dbReference type="KEGG" id="aup:AsAng_0035550"/>
<evidence type="ECO:0000313" key="3">
    <source>
        <dbReference type="Proteomes" id="UP001060919"/>
    </source>
</evidence>
<protein>
    <recommendedName>
        <fullName evidence="4">Antitoxin component YwqK of the YwqJK toxin-antitoxin module</fullName>
    </recommendedName>
</protein>
<evidence type="ECO:0000313" key="2">
    <source>
        <dbReference type="EMBL" id="BDS12830.1"/>
    </source>
</evidence>
<dbReference type="RefSeq" id="WP_264788179.1">
    <property type="nucleotide sequence ID" value="NZ_AP026867.1"/>
</dbReference>
<dbReference type="Gene3D" id="3.90.930.1">
    <property type="match status" value="1"/>
</dbReference>
<reference evidence="2" key="1">
    <citation type="submission" date="2022-09" db="EMBL/GenBank/DDBJ databases">
        <title>Aureispira anguillicida sp. nov., isolated from Leptocephalus of Japanese eel Anguilla japonica.</title>
        <authorList>
            <person name="Yuasa K."/>
            <person name="Mekata T."/>
            <person name="Ikunari K."/>
        </authorList>
    </citation>
    <scope>NUCLEOTIDE SEQUENCE</scope>
    <source>
        <strain evidence="2">EL160426</strain>
    </source>
</reference>
<proteinExistence type="predicted"/>
<evidence type="ECO:0000256" key="1">
    <source>
        <dbReference type="SAM" id="SignalP"/>
    </source>
</evidence>
<keyword evidence="3" id="KW-1185">Reference proteome</keyword>
<dbReference type="EMBL" id="AP026867">
    <property type="protein sequence ID" value="BDS12830.1"/>
    <property type="molecule type" value="Genomic_DNA"/>
</dbReference>
<organism evidence="2 3">
    <name type="scientific">Aureispira anguillae</name>
    <dbReference type="NCBI Taxonomy" id="2864201"/>
    <lineage>
        <taxon>Bacteria</taxon>
        <taxon>Pseudomonadati</taxon>
        <taxon>Bacteroidota</taxon>
        <taxon>Saprospiria</taxon>
        <taxon>Saprospirales</taxon>
        <taxon>Saprospiraceae</taxon>
        <taxon>Aureispira</taxon>
    </lineage>
</organism>
<evidence type="ECO:0008006" key="4">
    <source>
        <dbReference type="Google" id="ProtNLM"/>
    </source>
</evidence>